<evidence type="ECO:0000256" key="1">
    <source>
        <dbReference type="SAM" id="Phobius"/>
    </source>
</evidence>
<dbReference type="GeneID" id="63829919"/>
<reference evidence="2 3" key="1">
    <citation type="journal article" date="2016" name="Mol. Biol. Evol.">
        <title>Comparative Genomics of Early-Diverging Mushroom-Forming Fungi Provides Insights into the Origins of Lignocellulose Decay Capabilities.</title>
        <authorList>
            <person name="Nagy L.G."/>
            <person name="Riley R."/>
            <person name="Tritt A."/>
            <person name="Adam C."/>
            <person name="Daum C."/>
            <person name="Floudas D."/>
            <person name="Sun H."/>
            <person name="Yadav J.S."/>
            <person name="Pangilinan J."/>
            <person name="Larsson K.H."/>
            <person name="Matsuura K."/>
            <person name="Barry K."/>
            <person name="Labutti K."/>
            <person name="Kuo R."/>
            <person name="Ohm R.A."/>
            <person name="Bhattacharya S.S."/>
            <person name="Shirouzu T."/>
            <person name="Yoshinaga Y."/>
            <person name="Martin F.M."/>
            <person name="Grigoriev I.V."/>
            <person name="Hibbett D.S."/>
        </authorList>
    </citation>
    <scope>NUCLEOTIDE SEQUENCE [LARGE SCALE GENOMIC DNA]</scope>
    <source>
        <strain evidence="2 3">93-53</strain>
    </source>
</reference>
<dbReference type="AlphaFoldDB" id="A0A165D5M1"/>
<keyword evidence="3" id="KW-1185">Reference proteome</keyword>
<evidence type="ECO:0000313" key="2">
    <source>
        <dbReference type="EMBL" id="KZT04192.1"/>
    </source>
</evidence>
<keyword evidence="1" id="KW-0472">Membrane</keyword>
<gene>
    <name evidence="2" type="ORF">LAESUDRAFT_761311</name>
</gene>
<dbReference type="RefSeq" id="XP_040761932.1">
    <property type="nucleotide sequence ID" value="XM_040912891.1"/>
</dbReference>
<dbReference type="OrthoDB" id="2796134at2759"/>
<protein>
    <submittedName>
        <fullName evidence="2">Uncharacterized protein</fullName>
    </submittedName>
</protein>
<evidence type="ECO:0000313" key="3">
    <source>
        <dbReference type="Proteomes" id="UP000076871"/>
    </source>
</evidence>
<dbReference type="Proteomes" id="UP000076871">
    <property type="component" value="Unassembled WGS sequence"/>
</dbReference>
<keyword evidence="1" id="KW-1133">Transmembrane helix</keyword>
<keyword evidence="1" id="KW-0812">Transmembrane</keyword>
<accession>A0A165D5M1</accession>
<feature type="transmembrane region" description="Helical" evidence="1">
    <location>
        <begin position="29"/>
        <end position="47"/>
    </location>
</feature>
<proteinExistence type="predicted"/>
<dbReference type="InParanoid" id="A0A165D5M1"/>
<dbReference type="EMBL" id="KV427638">
    <property type="protein sequence ID" value="KZT04192.1"/>
    <property type="molecule type" value="Genomic_DNA"/>
</dbReference>
<name>A0A165D5M1_9APHY</name>
<sequence>MAARAPSRIAAFRMLTNTQRGMTVAQARLLYLTTILPILTFGSPVWYNPRGPRSLFQPLQQVQNDALRVLPMKHQLDKLNGLVAARLLTLSESHPVTHCLAANCAAHPPNFSLLNPTIPIRHGTSTVDVLEQTLPKQAVHLLPWLQPPWDPAHP</sequence>
<organism evidence="2 3">
    <name type="scientific">Laetiporus sulphureus 93-53</name>
    <dbReference type="NCBI Taxonomy" id="1314785"/>
    <lineage>
        <taxon>Eukaryota</taxon>
        <taxon>Fungi</taxon>
        <taxon>Dikarya</taxon>
        <taxon>Basidiomycota</taxon>
        <taxon>Agaricomycotina</taxon>
        <taxon>Agaricomycetes</taxon>
        <taxon>Polyporales</taxon>
        <taxon>Laetiporus</taxon>
    </lineage>
</organism>